<evidence type="ECO:0000259" key="5">
    <source>
        <dbReference type="PROSITE" id="PS50977"/>
    </source>
</evidence>
<dbReference type="InterPro" id="IPR009057">
    <property type="entry name" value="Homeodomain-like_sf"/>
</dbReference>
<evidence type="ECO:0000256" key="2">
    <source>
        <dbReference type="ARBA" id="ARBA00023125"/>
    </source>
</evidence>
<reference evidence="6 7" key="1">
    <citation type="submission" date="2017-01" db="EMBL/GenBank/DDBJ databases">
        <title>The cable genome- insights into the physiology and evolution of filamentous bacteria capable of sulfide oxidation via long distance electron transfer.</title>
        <authorList>
            <person name="Schreiber L."/>
            <person name="Bjerg J.T."/>
            <person name="Boggild A."/>
            <person name="Van De Vossenberg J."/>
            <person name="Meysman F."/>
            <person name="Nielsen L.P."/>
            <person name="Schramm A."/>
            <person name="Kjeldsen K.U."/>
        </authorList>
    </citation>
    <scope>NUCLEOTIDE SEQUENCE [LARGE SCALE GENOMIC DNA]</scope>
    <source>
        <strain evidence="6">A1</strain>
    </source>
</reference>
<dbReference type="AlphaFoldDB" id="A0A3S3UE94"/>
<dbReference type="SUPFAM" id="SSF48498">
    <property type="entry name" value="Tetracyclin repressor-like, C-terminal domain"/>
    <property type="match status" value="1"/>
</dbReference>
<keyword evidence="1" id="KW-0805">Transcription regulation</keyword>
<dbReference type="InterPro" id="IPR050624">
    <property type="entry name" value="HTH-type_Tx_Regulator"/>
</dbReference>
<name>A0A3S3UE94_9BACT</name>
<organism evidence="6 7">
    <name type="scientific">Candidatus Electrothrix communis</name>
    <dbReference type="NCBI Taxonomy" id="1859133"/>
    <lineage>
        <taxon>Bacteria</taxon>
        <taxon>Pseudomonadati</taxon>
        <taxon>Thermodesulfobacteriota</taxon>
        <taxon>Desulfobulbia</taxon>
        <taxon>Desulfobulbales</taxon>
        <taxon>Desulfobulbaceae</taxon>
        <taxon>Candidatus Electrothrix</taxon>
    </lineage>
</organism>
<keyword evidence="2 4" id="KW-0238">DNA-binding</keyword>
<feature type="DNA-binding region" description="H-T-H motif" evidence="4">
    <location>
        <begin position="33"/>
        <end position="52"/>
    </location>
</feature>
<gene>
    <name evidence="6" type="ORF">VT98_10102</name>
</gene>
<dbReference type="GO" id="GO:0003677">
    <property type="term" value="F:DNA binding"/>
    <property type="evidence" value="ECO:0007669"/>
    <property type="project" value="UniProtKB-UniRule"/>
</dbReference>
<protein>
    <submittedName>
        <fullName evidence="6">Transcriptional regulator, TetR family</fullName>
    </submittedName>
</protein>
<dbReference type="PANTHER" id="PTHR43479">
    <property type="entry name" value="ACREF/ENVCD OPERON REPRESSOR-RELATED"/>
    <property type="match status" value="1"/>
</dbReference>
<dbReference type="InterPro" id="IPR036271">
    <property type="entry name" value="Tet_transcr_reg_TetR-rel_C_sf"/>
</dbReference>
<dbReference type="EMBL" id="MTKP01000010">
    <property type="protein sequence ID" value="RWX49771.1"/>
    <property type="molecule type" value="Genomic_DNA"/>
</dbReference>
<dbReference type="SUPFAM" id="SSF46689">
    <property type="entry name" value="Homeodomain-like"/>
    <property type="match status" value="1"/>
</dbReference>
<dbReference type="PANTHER" id="PTHR43479:SF11">
    <property type="entry name" value="ACREF_ENVCD OPERON REPRESSOR-RELATED"/>
    <property type="match status" value="1"/>
</dbReference>
<dbReference type="Pfam" id="PF00440">
    <property type="entry name" value="TetR_N"/>
    <property type="match status" value="1"/>
</dbReference>
<dbReference type="PROSITE" id="PS01081">
    <property type="entry name" value="HTH_TETR_1"/>
    <property type="match status" value="1"/>
</dbReference>
<keyword evidence="7" id="KW-1185">Reference proteome</keyword>
<evidence type="ECO:0000313" key="6">
    <source>
        <dbReference type="EMBL" id="RWX49771.1"/>
    </source>
</evidence>
<evidence type="ECO:0000313" key="7">
    <source>
        <dbReference type="Proteomes" id="UP000288086"/>
    </source>
</evidence>
<evidence type="ECO:0000256" key="4">
    <source>
        <dbReference type="PROSITE-ProRule" id="PRU00335"/>
    </source>
</evidence>
<dbReference type="Gene3D" id="1.10.357.10">
    <property type="entry name" value="Tetracycline Repressor, domain 2"/>
    <property type="match status" value="1"/>
</dbReference>
<accession>A0A3S3UE94</accession>
<evidence type="ECO:0000256" key="3">
    <source>
        <dbReference type="ARBA" id="ARBA00023163"/>
    </source>
</evidence>
<keyword evidence="3" id="KW-0804">Transcription</keyword>
<dbReference type="InterPro" id="IPR023772">
    <property type="entry name" value="DNA-bd_HTH_TetR-type_CS"/>
</dbReference>
<evidence type="ECO:0000256" key="1">
    <source>
        <dbReference type="ARBA" id="ARBA00023015"/>
    </source>
</evidence>
<proteinExistence type="predicted"/>
<dbReference type="InterPro" id="IPR001647">
    <property type="entry name" value="HTH_TetR"/>
</dbReference>
<dbReference type="Proteomes" id="UP000288086">
    <property type="component" value="Unassembled WGS sequence"/>
</dbReference>
<dbReference type="FunFam" id="1.10.10.60:FF:000141">
    <property type="entry name" value="TetR family transcriptional regulator"/>
    <property type="match status" value="1"/>
</dbReference>
<comment type="caution">
    <text evidence="6">The sequence shown here is derived from an EMBL/GenBank/DDBJ whole genome shotgun (WGS) entry which is preliminary data.</text>
</comment>
<dbReference type="PROSITE" id="PS50977">
    <property type="entry name" value="HTH_TETR_2"/>
    <property type="match status" value="1"/>
</dbReference>
<sequence length="214" mass="24204">MVGLREQKKKATRAAIMEAAINLFGERGYQSTSVSSLAKAAGIGKGTIYSYFASKNEILLAFCEDELTFIHDEIQKKLNPDAPLAEKMLLVLMSEFCFVTKNKDFGRTLLRELTFPKEITIEKSRVIEERFLNLFVKIFKEGQERGQLRRDIELIITGGHFYGLYLMALSAWYSGRLHTEDDVRESLELMINQALTGLTPQETPAKAINQNNGS</sequence>
<feature type="domain" description="HTH tetR-type" evidence="5">
    <location>
        <begin position="10"/>
        <end position="70"/>
    </location>
</feature>
<dbReference type="PRINTS" id="PR00455">
    <property type="entry name" value="HTHTETR"/>
</dbReference>